<feature type="compositionally biased region" description="Polar residues" evidence="1">
    <location>
        <begin position="385"/>
        <end position="404"/>
    </location>
</feature>
<feature type="region of interest" description="Disordered" evidence="1">
    <location>
        <begin position="247"/>
        <end position="433"/>
    </location>
</feature>
<evidence type="ECO:0000313" key="2">
    <source>
        <dbReference type="EMBL" id="KAF7509049.1"/>
    </source>
</evidence>
<comment type="caution">
    <text evidence="2">The sequence shown here is derived from an EMBL/GenBank/DDBJ whole genome shotgun (WGS) entry which is preliminary data.</text>
</comment>
<dbReference type="EMBL" id="JAACFV010000046">
    <property type="protein sequence ID" value="KAF7509049.1"/>
    <property type="molecule type" value="Genomic_DNA"/>
</dbReference>
<name>A0A8H7E3D1_9EURO</name>
<evidence type="ECO:0000313" key="3">
    <source>
        <dbReference type="Proteomes" id="UP000606974"/>
    </source>
</evidence>
<keyword evidence="3" id="KW-1185">Reference proteome</keyword>
<gene>
    <name evidence="2" type="ORF">GJ744_008444</name>
</gene>
<sequence>MAGILDRCVPSRRLERRRQRALHENLDARFGDTHITAPIEGAWNHIGRDAGKEYLPRPVNSGGWSPEMPSSEAPTVSRLSVENVIEDGSHDKESQRHNFTITIPLPWHSRKSHTRALSLANKAEINSSKKEEQGELSPRSLTSSPEPTPRSFISSPDPNTKSYVSSPNTTLPSQATSPVVIYKPVSEEYKQQLAEMAGGITRLALASSPQPDRLQNTSPINVTYKPASEDFVKEMAEAGMGFSPVIPQRETFSRPRASSKSTQMGLPLDPRPTPVYSPEPQEASRGMPENAETTSRLRSPDLSLGLPAEPRLGTSRAASRGPTAERIGTTRSVSRGPAPDRAGTTRSSSRGPASERQGSVHSSSRPSLDHYANRRSASRGPLQERSGNALQNRSASCVPTSTRTPYRESVSSDSSTGSGITASSSPMLNDPSIIHTTTNTNRLTRAERSHQGSVGSATGYYSAVANEYRRIASDVEDLEYEKRKQQEIEDDRRRKRKEKASMGPQEMVPDADELW</sequence>
<feature type="region of interest" description="Disordered" evidence="1">
    <location>
        <begin position="122"/>
        <end position="175"/>
    </location>
</feature>
<dbReference type="OrthoDB" id="10304350at2759"/>
<feature type="compositionally biased region" description="Low complexity" evidence="1">
    <location>
        <begin position="409"/>
        <end position="425"/>
    </location>
</feature>
<protein>
    <submittedName>
        <fullName evidence="2">Uncharacterized protein</fullName>
    </submittedName>
</protein>
<evidence type="ECO:0000256" key="1">
    <source>
        <dbReference type="SAM" id="MobiDB-lite"/>
    </source>
</evidence>
<feature type="compositionally biased region" description="Polar residues" evidence="1">
    <location>
        <begin position="344"/>
        <end position="366"/>
    </location>
</feature>
<accession>A0A8H7E3D1</accession>
<feature type="region of interest" description="Disordered" evidence="1">
    <location>
        <begin position="472"/>
        <end position="515"/>
    </location>
</feature>
<feature type="compositionally biased region" description="Polar residues" evidence="1">
    <location>
        <begin position="139"/>
        <end position="175"/>
    </location>
</feature>
<feature type="compositionally biased region" description="Basic and acidic residues" evidence="1">
    <location>
        <begin position="480"/>
        <end position="492"/>
    </location>
</feature>
<dbReference type="AlphaFoldDB" id="A0A8H7E3D1"/>
<proteinExistence type="predicted"/>
<reference evidence="2" key="1">
    <citation type="submission" date="2020-02" db="EMBL/GenBank/DDBJ databases">
        <authorList>
            <person name="Palmer J.M."/>
        </authorList>
    </citation>
    <scope>NUCLEOTIDE SEQUENCE</scope>
    <source>
        <strain evidence="2">EPUS1.4</strain>
        <tissue evidence="2">Thallus</tissue>
    </source>
</reference>
<organism evidence="2 3">
    <name type="scientific">Endocarpon pusillum</name>
    <dbReference type="NCBI Taxonomy" id="364733"/>
    <lineage>
        <taxon>Eukaryota</taxon>
        <taxon>Fungi</taxon>
        <taxon>Dikarya</taxon>
        <taxon>Ascomycota</taxon>
        <taxon>Pezizomycotina</taxon>
        <taxon>Eurotiomycetes</taxon>
        <taxon>Chaetothyriomycetidae</taxon>
        <taxon>Verrucariales</taxon>
        <taxon>Verrucariaceae</taxon>
        <taxon>Endocarpon</taxon>
    </lineage>
</organism>
<dbReference type="Proteomes" id="UP000606974">
    <property type="component" value="Unassembled WGS sequence"/>
</dbReference>